<dbReference type="EC" id="2.1.1.-" evidence="4"/>
<dbReference type="InterPro" id="IPR000045">
    <property type="entry name" value="Prepilin_IV_endopep_pep"/>
</dbReference>
<feature type="domain" description="Prepilin type IV endopeptidase peptidase" evidence="3">
    <location>
        <begin position="35"/>
        <end position="134"/>
    </location>
</feature>
<dbReference type="EC" id="3.4.23.43" evidence="4"/>
<keyword evidence="2" id="KW-1133">Transmembrane helix</keyword>
<feature type="transmembrane region" description="Helical" evidence="2">
    <location>
        <begin position="158"/>
        <end position="177"/>
    </location>
</feature>
<comment type="similarity">
    <text evidence="1">Belongs to the peptidase A24 family.</text>
</comment>
<name>A0A7X5UMQ7_9PSEU</name>
<evidence type="ECO:0000256" key="1">
    <source>
        <dbReference type="ARBA" id="ARBA00005801"/>
    </source>
</evidence>
<sequence length="178" mass="18636">MWQTITQLALTTSLFPLLALRWDGQPELFVVSALTVTAVPLAVIDARTGKLPNWLMLTAYIGVASTAVVSTFVNQTPAMVVRALTGMLIILAFYGTLYALFPGQLGGGDVKLGGLLGFALCSAGWSTLLTGTLFGWGLAAVAQLILRAAGRLPRDTSLRVGPFLIAGAFVALLTGTIV</sequence>
<dbReference type="GO" id="GO:0005886">
    <property type="term" value="C:plasma membrane"/>
    <property type="evidence" value="ECO:0007669"/>
    <property type="project" value="TreeGrafter"/>
</dbReference>
<keyword evidence="5" id="KW-1185">Reference proteome</keyword>
<dbReference type="Proteomes" id="UP000545493">
    <property type="component" value="Unassembled WGS sequence"/>
</dbReference>
<dbReference type="RefSeq" id="WP_167166648.1">
    <property type="nucleotide sequence ID" value="NZ_JAAOYM010000001.1"/>
</dbReference>
<keyword evidence="4" id="KW-0808">Transferase</keyword>
<evidence type="ECO:0000313" key="4">
    <source>
        <dbReference type="EMBL" id="NIJ10499.1"/>
    </source>
</evidence>
<feature type="transmembrane region" description="Helical" evidence="2">
    <location>
        <begin position="80"/>
        <end position="101"/>
    </location>
</feature>
<keyword evidence="2" id="KW-0472">Membrane</keyword>
<dbReference type="GO" id="GO:0008168">
    <property type="term" value="F:methyltransferase activity"/>
    <property type="evidence" value="ECO:0007669"/>
    <property type="project" value="UniProtKB-KW"/>
</dbReference>
<keyword evidence="2" id="KW-0812">Transmembrane</keyword>
<dbReference type="GO" id="GO:0032259">
    <property type="term" value="P:methylation"/>
    <property type="evidence" value="ECO:0007669"/>
    <property type="project" value="UniProtKB-KW"/>
</dbReference>
<dbReference type="Gene3D" id="1.20.120.1220">
    <property type="match status" value="1"/>
</dbReference>
<comment type="caution">
    <text evidence="4">The sequence shown here is derived from an EMBL/GenBank/DDBJ whole genome shotgun (WGS) entry which is preliminary data.</text>
</comment>
<dbReference type="GO" id="GO:0006465">
    <property type="term" value="P:signal peptide processing"/>
    <property type="evidence" value="ECO:0007669"/>
    <property type="project" value="TreeGrafter"/>
</dbReference>
<dbReference type="AlphaFoldDB" id="A0A7X5UMQ7"/>
<proteinExistence type="inferred from homology"/>
<dbReference type="EMBL" id="JAAOYM010000001">
    <property type="protein sequence ID" value="NIJ10499.1"/>
    <property type="molecule type" value="Genomic_DNA"/>
</dbReference>
<organism evidence="4 5">
    <name type="scientific">Saccharomonospora amisosensis</name>
    <dbReference type="NCBI Taxonomy" id="1128677"/>
    <lineage>
        <taxon>Bacteria</taxon>
        <taxon>Bacillati</taxon>
        <taxon>Actinomycetota</taxon>
        <taxon>Actinomycetes</taxon>
        <taxon>Pseudonocardiales</taxon>
        <taxon>Pseudonocardiaceae</taxon>
        <taxon>Saccharomonospora</taxon>
    </lineage>
</organism>
<keyword evidence="4" id="KW-0489">Methyltransferase</keyword>
<dbReference type="InterPro" id="IPR050882">
    <property type="entry name" value="Prepilin_peptidase/N-MTase"/>
</dbReference>
<feature type="transmembrane region" description="Helical" evidence="2">
    <location>
        <begin position="113"/>
        <end position="146"/>
    </location>
</feature>
<dbReference type="Pfam" id="PF01478">
    <property type="entry name" value="Peptidase_A24"/>
    <property type="match status" value="1"/>
</dbReference>
<dbReference type="PANTHER" id="PTHR30487">
    <property type="entry name" value="TYPE 4 PREPILIN-LIKE PROTEINS LEADER PEPTIDE-PROCESSING ENZYME"/>
    <property type="match status" value="1"/>
</dbReference>
<evidence type="ECO:0000313" key="5">
    <source>
        <dbReference type="Proteomes" id="UP000545493"/>
    </source>
</evidence>
<gene>
    <name evidence="4" type="ORF">FHU38_000843</name>
</gene>
<feature type="transmembrane region" description="Helical" evidence="2">
    <location>
        <begin position="54"/>
        <end position="73"/>
    </location>
</feature>
<protein>
    <submittedName>
        <fullName evidence="4">Leader peptidase (Prepilin peptidase)/N-methyltransferase</fullName>
        <ecNumber evidence="4">2.1.1.-</ecNumber>
        <ecNumber evidence="4">3.4.23.43</ecNumber>
    </submittedName>
</protein>
<dbReference type="GO" id="GO:0004190">
    <property type="term" value="F:aspartic-type endopeptidase activity"/>
    <property type="evidence" value="ECO:0007669"/>
    <property type="project" value="UniProtKB-EC"/>
</dbReference>
<accession>A0A7X5UMQ7</accession>
<dbReference type="PANTHER" id="PTHR30487:SF0">
    <property type="entry name" value="PREPILIN LEADER PEPTIDASE_N-METHYLTRANSFERASE-RELATED"/>
    <property type="match status" value="1"/>
</dbReference>
<reference evidence="4 5" key="1">
    <citation type="submission" date="2020-03" db="EMBL/GenBank/DDBJ databases">
        <title>Sequencing the genomes of 1000 actinobacteria strains.</title>
        <authorList>
            <person name="Klenk H.-P."/>
        </authorList>
    </citation>
    <scope>NUCLEOTIDE SEQUENCE [LARGE SCALE GENOMIC DNA]</scope>
    <source>
        <strain evidence="4 5">DSM 45685</strain>
    </source>
</reference>
<keyword evidence="4" id="KW-0378">Hydrolase</keyword>
<evidence type="ECO:0000256" key="2">
    <source>
        <dbReference type="SAM" id="Phobius"/>
    </source>
</evidence>
<evidence type="ECO:0000259" key="3">
    <source>
        <dbReference type="Pfam" id="PF01478"/>
    </source>
</evidence>